<comment type="caution">
    <text evidence="2">The sequence shown here is derived from an EMBL/GenBank/DDBJ whole genome shotgun (WGS) entry which is preliminary data.</text>
</comment>
<dbReference type="PANTHER" id="PTHR33209">
    <property type="entry name" value="PROTEASE 4"/>
    <property type="match status" value="1"/>
</dbReference>
<evidence type="ECO:0000313" key="2">
    <source>
        <dbReference type="EMBL" id="CAI8003882.1"/>
    </source>
</evidence>
<dbReference type="PANTHER" id="PTHR33209:SF2">
    <property type="entry name" value="CHROMOSOME UNDETERMINED SCAFFOLD_55, WHOLE GENOME SHOTGUN SEQUENCE"/>
    <property type="match status" value="1"/>
</dbReference>
<dbReference type="Pfam" id="PF01343">
    <property type="entry name" value="Peptidase_S49"/>
    <property type="match status" value="1"/>
</dbReference>
<dbReference type="GO" id="GO:0006508">
    <property type="term" value="P:proteolysis"/>
    <property type="evidence" value="ECO:0007669"/>
    <property type="project" value="UniProtKB-KW"/>
</dbReference>
<dbReference type="GO" id="GO:0008233">
    <property type="term" value="F:peptidase activity"/>
    <property type="evidence" value="ECO:0007669"/>
    <property type="project" value="UniProtKB-KW"/>
</dbReference>
<dbReference type="Gene3D" id="3.90.226.10">
    <property type="entry name" value="2-enoyl-CoA Hydratase, Chain A, domain 1"/>
    <property type="match status" value="1"/>
</dbReference>
<dbReference type="InterPro" id="IPR002142">
    <property type="entry name" value="Peptidase_S49"/>
</dbReference>
<sequence>MFSPSEVEWIIEEFEISIQEFGGGKDHNGTRRTMFGGPIEHRPRLCALLDDERIKGLIGGVLGEGFNYAGGDGNYYAGDTGWHPDGGFGIEFGTADADTDFTRYTFSGGYHLGNALYWGTGYSWMNSDDAGYDRFRSLSMGLMYRRRYFSIGAAARDLNRPKLLGEKLGRTYGLGLALRPGTWRTTLSIDMQKTQGIEGVELRYALEVRPIREFMLRGTVNNDLSFDVRFGVNIGNWGFGTGNTFDNNREAWSGVGYFHFSNAPKTKPLSRRKTFLDLPMRSLKQVLPIAKWDEDVVGILVRIDGSGYGIAQLQEMSDAILDFRESGRVVLCYLSNCSTGDYMVASACDGILIQPSAEVRLIGIRTEHSFLQRRVRHARHSGES</sequence>
<dbReference type="AlphaFoldDB" id="A0AA35R4F7"/>
<keyword evidence="3" id="KW-1185">Reference proteome</keyword>
<dbReference type="InterPro" id="IPR029045">
    <property type="entry name" value="ClpP/crotonase-like_dom_sf"/>
</dbReference>
<protein>
    <submittedName>
        <fullName evidence="2">Serine protease SPPA, chloroplastic</fullName>
    </submittedName>
</protein>
<evidence type="ECO:0000313" key="3">
    <source>
        <dbReference type="Proteomes" id="UP001174909"/>
    </source>
</evidence>
<evidence type="ECO:0000259" key="1">
    <source>
        <dbReference type="Pfam" id="PF01343"/>
    </source>
</evidence>
<keyword evidence="2" id="KW-0378">Hydrolase</keyword>
<dbReference type="EMBL" id="CASHTH010000545">
    <property type="protein sequence ID" value="CAI8003882.1"/>
    <property type="molecule type" value="Genomic_DNA"/>
</dbReference>
<feature type="domain" description="Peptidase S49" evidence="1">
    <location>
        <begin position="323"/>
        <end position="373"/>
    </location>
</feature>
<organism evidence="2 3">
    <name type="scientific">Geodia barretti</name>
    <name type="common">Barrett's horny sponge</name>
    <dbReference type="NCBI Taxonomy" id="519541"/>
    <lineage>
        <taxon>Eukaryota</taxon>
        <taxon>Metazoa</taxon>
        <taxon>Porifera</taxon>
        <taxon>Demospongiae</taxon>
        <taxon>Heteroscleromorpha</taxon>
        <taxon>Tetractinellida</taxon>
        <taxon>Astrophorina</taxon>
        <taxon>Geodiidae</taxon>
        <taxon>Geodia</taxon>
    </lineage>
</organism>
<proteinExistence type="predicted"/>
<accession>A0AA35R4F7</accession>
<keyword evidence="2" id="KW-0645">Protease</keyword>
<gene>
    <name evidence="2" type="ORF">GBAR_LOCUS3794</name>
</gene>
<dbReference type="Proteomes" id="UP001174909">
    <property type="component" value="Unassembled WGS sequence"/>
</dbReference>
<dbReference type="SUPFAM" id="SSF52096">
    <property type="entry name" value="ClpP/crotonase"/>
    <property type="match status" value="1"/>
</dbReference>
<reference evidence="2" key="1">
    <citation type="submission" date="2023-03" db="EMBL/GenBank/DDBJ databases">
        <authorList>
            <person name="Steffen K."/>
            <person name="Cardenas P."/>
        </authorList>
    </citation>
    <scope>NUCLEOTIDE SEQUENCE</scope>
</reference>
<name>A0AA35R4F7_GEOBA</name>